<dbReference type="Pfam" id="PF00092">
    <property type="entry name" value="VWA"/>
    <property type="match status" value="1"/>
</dbReference>
<dbReference type="SMART" id="SM00327">
    <property type="entry name" value="VWA"/>
    <property type="match status" value="1"/>
</dbReference>
<accession>A0A4R6TY57</accession>
<dbReference type="AlphaFoldDB" id="A0A4R6TY57"/>
<organism evidence="4 5">
    <name type="scientific">Aureibacillus halotolerans</name>
    <dbReference type="NCBI Taxonomy" id="1508390"/>
    <lineage>
        <taxon>Bacteria</taxon>
        <taxon>Bacillati</taxon>
        <taxon>Bacillota</taxon>
        <taxon>Bacilli</taxon>
        <taxon>Bacillales</taxon>
        <taxon>Bacillaceae</taxon>
        <taxon>Aureibacillus</taxon>
    </lineage>
</organism>
<protein>
    <submittedName>
        <fullName evidence="4">Ca-activated chloride channel family protein</fullName>
    </submittedName>
</protein>
<dbReference type="RefSeq" id="WP_166639323.1">
    <property type="nucleotide sequence ID" value="NZ_SNYJ01000012.1"/>
</dbReference>
<name>A0A4R6TY57_9BACI</name>
<proteinExistence type="predicted"/>
<sequence>MKSITPFTKRRCLIILLSVLMISGCSDGEKEEPVSDLSNNEADEANMKTEDRPKAADETPKWLLYPETIEDLVELPTGEFAGATFEENAEAIKEVLEGFPSLSEEASKKEKEAYLKKIVAMFTEDYSHPSTISDQWALTDLPPPPEIEDERYELKPNLNVEILLDASGSMVETVGDSTKMDLAKEAIQQFSNELPEAANVGLRVFGHKGTTAFDDKEASCQSSELVYEIQPYDGGQVDDALAAFEPSGWTPLALAIQDATNDLSEFDGETNTNILFIVSDGKGMCGGDPVAAAENLSSSNIQPIVNVIGFDVDQEGEEQLKEIAEATDGLYALVQHEEALEEQFQKAREIADRWEEWRKRATSYLVEENTGGSSLIAEYLDQMGDQTAQVAYDNIDFAIDYLYETSKIESAVSSDFNSWNTDRVVRILDIINAEVNHLYETKEDTFDSTWEEVYKKAGER</sequence>
<gene>
    <name evidence="4" type="ORF">EV213_112112</name>
</gene>
<dbReference type="Proteomes" id="UP000295632">
    <property type="component" value="Unassembled WGS sequence"/>
</dbReference>
<evidence type="ECO:0000313" key="5">
    <source>
        <dbReference type="Proteomes" id="UP000295632"/>
    </source>
</evidence>
<dbReference type="SUPFAM" id="SSF53300">
    <property type="entry name" value="vWA-like"/>
    <property type="match status" value="1"/>
</dbReference>
<evidence type="ECO:0000259" key="3">
    <source>
        <dbReference type="PROSITE" id="PS50234"/>
    </source>
</evidence>
<reference evidence="4 5" key="1">
    <citation type="submission" date="2019-03" db="EMBL/GenBank/DDBJ databases">
        <title>Genomic Encyclopedia of Type Strains, Phase IV (KMG-IV): sequencing the most valuable type-strain genomes for metagenomic binning, comparative biology and taxonomic classification.</title>
        <authorList>
            <person name="Goeker M."/>
        </authorList>
    </citation>
    <scope>NUCLEOTIDE SEQUENCE [LARGE SCALE GENOMIC DNA]</scope>
    <source>
        <strain evidence="4 5">DSM 28697</strain>
    </source>
</reference>
<feature type="region of interest" description="Disordered" evidence="1">
    <location>
        <begin position="27"/>
        <end position="58"/>
    </location>
</feature>
<feature type="chain" id="PRO_5038729016" evidence="2">
    <location>
        <begin position="28"/>
        <end position="460"/>
    </location>
</feature>
<feature type="signal peptide" evidence="2">
    <location>
        <begin position="1"/>
        <end position="27"/>
    </location>
</feature>
<keyword evidence="2" id="KW-0732">Signal</keyword>
<evidence type="ECO:0000313" key="4">
    <source>
        <dbReference type="EMBL" id="TDQ37752.1"/>
    </source>
</evidence>
<dbReference type="EMBL" id="SNYJ01000012">
    <property type="protein sequence ID" value="TDQ37752.1"/>
    <property type="molecule type" value="Genomic_DNA"/>
</dbReference>
<evidence type="ECO:0000256" key="1">
    <source>
        <dbReference type="SAM" id="MobiDB-lite"/>
    </source>
</evidence>
<dbReference type="PROSITE" id="PS50234">
    <property type="entry name" value="VWFA"/>
    <property type="match status" value="1"/>
</dbReference>
<comment type="caution">
    <text evidence="4">The sequence shown here is derived from an EMBL/GenBank/DDBJ whole genome shotgun (WGS) entry which is preliminary data.</text>
</comment>
<evidence type="ECO:0000256" key="2">
    <source>
        <dbReference type="SAM" id="SignalP"/>
    </source>
</evidence>
<dbReference type="PROSITE" id="PS51257">
    <property type="entry name" value="PROKAR_LIPOPROTEIN"/>
    <property type="match status" value="1"/>
</dbReference>
<feature type="domain" description="VWFA" evidence="3">
    <location>
        <begin position="159"/>
        <end position="347"/>
    </location>
</feature>
<dbReference type="Gene3D" id="3.40.50.410">
    <property type="entry name" value="von Willebrand factor, type A domain"/>
    <property type="match status" value="1"/>
</dbReference>
<feature type="compositionally biased region" description="Basic and acidic residues" evidence="1">
    <location>
        <begin position="45"/>
        <end position="58"/>
    </location>
</feature>
<dbReference type="InterPro" id="IPR002035">
    <property type="entry name" value="VWF_A"/>
</dbReference>
<keyword evidence="5" id="KW-1185">Reference proteome</keyword>
<dbReference type="InterPro" id="IPR036465">
    <property type="entry name" value="vWFA_dom_sf"/>
</dbReference>